<dbReference type="GO" id="GO:0005730">
    <property type="term" value="C:nucleolus"/>
    <property type="evidence" value="ECO:0007669"/>
    <property type="project" value="TreeGrafter"/>
</dbReference>
<dbReference type="GO" id="GO:0003714">
    <property type="term" value="F:transcription corepressor activity"/>
    <property type="evidence" value="ECO:0007669"/>
    <property type="project" value="TreeGrafter"/>
</dbReference>
<accession>A0A0N4ZZ60</accession>
<name>A0A0N4ZZ60_PARTI</name>
<feature type="region of interest" description="Disordered" evidence="4">
    <location>
        <begin position="1"/>
        <end position="22"/>
    </location>
</feature>
<evidence type="ECO:0000256" key="2">
    <source>
        <dbReference type="ARBA" id="ARBA00005907"/>
    </source>
</evidence>
<reference evidence="6" key="1">
    <citation type="submission" date="2017-02" db="UniProtKB">
        <authorList>
            <consortium name="WormBaseParasite"/>
        </authorList>
    </citation>
    <scope>IDENTIFICATION</scope>
</reference>
<proteinExistence type="inferred from homology"/>
<organism evidence="5 6">
    <name type="scientific">Parastrongyloides trichosuri</name>
    <name type="common">Possum-specific nematode worm</name>
    <dbReference type="NCBI Taxonomy" id="131310"/>
    <lineage>
        <taxon>Eukaryota</taxon>
        <taxon>Metazoa</taxon>
        <taxon>Ecdysozoa</taxon>
        <taxon>Nematoda</taxon>
        <taxon>Chromadorea</taxon>
        <taxon>Rhabditida</taxon>
        <taxon>Tylenchina</taxon>
        <taxon>Panagrolaimomorpha</taxon>
        <taxon>Strongyloidoidea</taxon>
        <taxon>Strongyloididae</taxon>
        <taxon>Parastrongyloides</taxon>
    </lineage>
</organism>
<dbReference type="GO" id="GO:0042393">
    <property type="term" value="F:histone binding"/>
    <property type="evidence" value="ECO:0007669"/>
    <property type="project" value="TreeGrafter"/>
</dbReference>
<dbReference type="PANTHER" id="PTHR12687">
    <property type="entry name" value="NUCLEOLAR COMPLEX 2 AND RAD4-RELATED"/>
    <property type="match status" value="1"/>
</dbReference>
<evidence type="ECO:0000256" key="4">
    <source>
        <dbReference type="SAM" id="MobiDB-lite"/>
    </source>
</evidence>
<dbReference type="PANTHER" id="PTHR12687:SF4">
    <property type="entry name" value="NUCLEOLAR COMPLEX PROTEIN 2 HOMOLOG"/>
    <property type="match status" value="1"/>
</dbReference>
<keyword evidence="5" id="KW-1185">Reference proteome</keyword>
<dbReference type="GO" id="GO:0030691">
    <property type="term" value="C:Noc2p-Noc3p complex"/>
    <property type="evidence" value="ECO:0007669"/>
    <property type="project" value="TreeGrafter"/>
</dbReference>
<dbReference type="Pfam" id="PF03715">
    <property type="entry name" value="Noc2"/>
    <property type="match status" value="1"/>
</dbReference>
<comment type="subcellular location">
    <subcellularLocation>
        <location evidence="1">Nucleus</location>
    </subcellularLocation>
</comment>
<dbReference type="STRING" id="131310.A0A0N4ZZ60"/>
<evidence type="ECO:0000313" key="6">
    <source>
        <dbReference type="WBParaSite" id="PTRK_0001407400.1"/>
    </source>
</evidence>
<dbReference type="Proteomes" id="UP000038045">
    <property type="component" value="Unplaced"/>
</dbReference>
<dbReference type="GO" id="GO:0005654">
    <property type="term" value="C:nucleoplasm"/>
    <property type="evidence" value="ECO:0007669"/>
    <property type="project" value="TreeGrafter"/>
</dbReference>
<dbReference type="WBParaSite" id="PTRK_0001407400.1">
    <property type="protein sequence ID" value="PTRK_0001407400.1"/>
    <property type="gene ID" value="PTRK_0001407400"/>
</dbReference>
<comment type="similarity">
    <text evidence="2">Belongs to the NOC2 family.</text>
</comment>
<evidence type="ECO:0000256" key="3">
    <source>
        <dbReference type="ARBA" id="ARBA00023242"/>
    </source>
</evidence>
<dbReference type="GO" id="GO:0042273">
    <property type="term" value="P:ribosomal large subunit biogenesis"/>
    <property type="evidence" value="ECO:0007669"/>
    <property type="project" value="TreeGrafter"/>
</dbReference>
<dbReference type="GO" id="GO:0000122">
    <property type="term" value="P:negative regulation of transcription by RNA polymerase II"/>
    <property type="evidence" value="ECO:0007669"/>
    <property type="project" value="TreeGrafter"/>
</dbReference>
<evidence type="ECO:0000256" key="1">
    <source>
        <dbReference type="ARBA" id="ARBA00004123"/>
    </source>
</evidence>
<feature type="compositionally biased region" description="Acidic residues" evidence="4">
    <location>
        <begin position="47"/>
        <end position="60"/>
    </location>
</feature>
<dbReference type="InterPro" id="IPR005343">
    <property type="entry name" value="Noc2"/>
</dbReference>
<feature type="region of interest" description="Disordered" evidence="4">
    <location>
        <begin position="47"/>
        <end position="87"/>
    </location>
</feature>
<sequence length="644" mass="74933">MAGKNIKFKKAKQAKQLKKKGLKKVKKNNSIYDVDDDHCSEGSVELDELFNDPNNDSELEEPSRHNFDDDELCEKESNDSEKDEEDELDIHTHMEELKKISEADPSFLKFLQEQDPDLLNFKDDEEVFDEEEQDEFIESFVITYGTKKYNVKYNEEQKKIVDSHVVDYLKYHLLETEASKENLVKAMRILISSFDAATLMIGHKNKKDIKWVIKDTNIFKTILSLCFCNVVQLFYKILQPISEGKETETQLKQLKRSPSNGVTYFKKWKQYGSLCKKYIEAVGVLINGITEDGSKKRVLRHILDLVDLHVHFSTLTKRMVKILTRMWCTAKEGNRILSFTILFKMCRLDRSLYPTILKSCYMTFVTFSGYTCSQNLKSFRFMQRSFAELVLLDASVSYPYVFIYLQQSAVFLRNGIKSKASDNMKNVTKWQFVQGLYLWNEVIIAACKMASTVPDSHPVCAISEQAFVFVQIVIGIYTHTQNQRLLLLRIHCLRILLRLQASTDLYIPILGLSLDALKDLMLLDERKPVKKENIVSEDVIDVNLRINNDMINCLEFRKIIGTEFLKILDQIFDSMKKCVAFDSCVAPIIKRMRYIIKNCKNKEHLAMLKNFVNKLEKESERVSNVVAVNKINVERLDYFEKLLE</sequence>
<evidence type="ECO:0000313" key="5">
    <source>
        <dbReference type="Proteomes" id="UP000038045"/>
    </source>
</evidence>
<dbReference type="AlphaFoldDB" id="A0A0N4ZZ60"/>
<dbReference type="GO" id="GO:0030690">
    <property type="term" value="C:Noc1p-Noc2p complex"/>
    <property type="evidence" value="ECO:0007669"/>
    <property type="project" value="TreeGrafter"/>
</dbReference>
<keyword evidence="3" id="KW-0539">Nucleus</keyword>
<protein>
    <submittedName>
        <fullName evidence="6">Nucleolar complex protein 2 homolog</fullName>
    </submittedName>
</protein>